<sequence>MSAALRGLLGALRRLCGDAAAVHTTLPFNPGC</sequence>
<reference evidence="1 2" key="1">
    <citation type="submission" date="2018-06" db="EMBL/GenBank/DDBJ databases">
        <title>Genomic Encyclopedia of Type Strains, Phase IV (KMG-IV): sequencing the most valuable type-strain genomes for metagenomic binning, comparative biology and taxonomic classification.</title>
        <authorList>
            <person name="Goeker M."/>
        </authorList>
    </citation>
    <scope>NUCLEOTIDE SEQUENCE [LARGE SCALE GENOMIC DNA]</scope>
    <source>
        <strain evidence="1 2">DSM 44599</strain>
    </source>
</reference>
<dbReference type="AlphaFoldDB" id="A0A366E2G0"/>
<gene>
    <name evidence="1" type="ORF">DFR74_101517</name>
</gene>
<comment type="caution">
    <text evidence="1">The sequence shown here is derived from an EMBL/GenBank/DDBJ whole genome shotgun (WGS) entry which is preliminary data.</text>
</comment>
<accession>A0A366E2G0</accession>
<evidence type="ECO:0000313" key="1">
    <source>
        <dbReference type="EMBL" id="RBO96502.1"/>
    </source>
</evidence>
<proteinExistence type="predicted"/>
<keyword evidence="2" id="KW-1185">Reference proteome</keyword>
<dbReference type="Proteomes" id="UP000252586">
    <property type="component" value="Unassembled WGS sequence"/>
</dbReference>
<evidence type="ECO:0000313" key="2">
    <source>
        <dbReference type="Proteomes" id="UP000252586"/>
    </source>
</evidence>
<protein>
    <submittedName>
        <fullName evidence="1">Uncharacterized protein</fullName>
    </submittedName>
</protein>
<dbReference type="EMBL" id="QNRE01000001">
    <property type="protein sequence ID" value="RBO96502.1"/>
    <property type="molecule type" value="Genomic_DNA"/>
</dbReference>
<name>A0A366E2G0_9NOCA</name>
<organism evidence="1 2">
    <name type="scientific">Nocardia puris</name>
    <dbReference type="NCBI Taxonomy" id="208602"/>
    <lineage>
        <taxon>Bacteria</taxon>
        <taxon>Bacillati</taxon>
        <taxon>Actinomycetota</taxon>
        <taxon>Actinomycetes</taxon>
        <taxon>Mycobacteriales</taxon>
        <taxon>Nocardiaceae</taxon>
        <taxon>Nocardia</taxon>
    </lineage>
</organism>